<evidence type="ECO:0000256" key="2">
    <source>
        <dbReference type="ARBA" id="ARBA00022552"/>
    </source>
</evidence>
<reference evidence="8 9" key="1">
    <citation type="submission" date="2013-03" db="EMBL/GenBank/DDBJ databases">
        <title>Reference genome for the Human Microbiome Project.</title>
        <authorList>
            <person name="Aqrawi P."/>
            <person name="Ayvaz T."/>
            <person name="Bess C."/>
            <person name="Blankenburg K."/>
            <person name="Coyle M."/>
            <person name="Deng J."/>
            <person name="Forbes L."/>
            <person name="Fowler G."/>
            <person name="Francisco L."/>
            <person name="Fu Q."/>
            <person name="Gibbs R."/>
            <person name="Gross S."/>
            <person name="Gubbala S."/>
            <person name="Hale W."/>
            <person name="Hemphill L."/>
            <person name="Highlander S."/>
            <person name="Hirani K."/>
            <person name="Jackson L."/>
            <person name="Jakkamsetti A."/>
            <person name="Javaid M."/>
            <person name="Jayaseelan J.C."/>
            <person name="Jiang H."/>
            <person name="Joshi V."/>
            <person name="Korchina V."/>
            <person name="Kovar C."/>
            <person name="Lara F."/>
            <person name="Lee S."/>
            <person name="Liu Y."/>
            <person name="Mata R."/>
            <person name="Mathew T."/>
            <person name="Munidasa M."/>
            <person name="Muzny D."/>
            <person name="Nazareth L."/>
            <person name="Ngo R."/>
            <person name="Nguyen L."/>
            <person name="Nguyen N."/>
            <person name="Okwuonu G."/>
            <person name="Ongeri F."/>
            <person name="Palculict T."/>
            <person name="Patil S."/>
            <person name="Petrosino J."/>
            <person name="Pham C."/>
            <person name="Pham P."/>
            <person name="Pu L.-L."/>
            <person name="Qin X."/>
            <person name="Qu J."/>
            <person name="Reid J."/>
            <person name="Ross M."/>
            <person name="Ruth R."/>
            <person name="Saada N."/>
            <person name="San Lucas F."/>
            <person name="Santibanez J."/>
            <person name="Shang Y."/>
            <person name="Simmons D."/>
            <person name="Song X.-Z."/>
            <person name="Tang L.-Y."/>
            <person name="Thornton R."/>
            <person name="Warren J."/>
            <person name="Weissenberger G."/>
            <person name="Wilczek-Boney K."/>
            <person name="Worley K."/>
            <person name="Youmans B."/>
            <person name="Zhang J."/>
            <person name="Zhang L."/>
            <person name="Zhao Z."/>
            <person name="Zhou C."/>
            <person name="Zhu D."/>
            <person name="Zhu Y."/>
        </authorList>
    </citation>
    <scope>NUCLEOTIDE SEQUENCE [LARGE SCALE GENOMIC DNA]</scope>
    <source>
        <strain evidence="8 9">F0333</strain>
    </source>
</reference>
<protein>
    <recommendedName>
        <fullName evidence="6">Ribosomal RNA small subunit methyltransferase G</fullName>
        <ecNumber evidence="6">2.1.1.-</ecNumber>
    </recommendedName>
    <alternativeName>
        <fullName evidence="6">16S rRNA 7-methylguanosine methyltransferase</fullName>
        <shortName evidence="6">16S rRNA m7G methyltransferase</shortName>
    </alternativeName>
</protein>
<keyword evidence="1 6" id="KW-0963">Cytoplasm</keyword>
<name>N6WDP1_9ACTO</name>
<organism evidence="8 9">
    <name type="scientific">Schaalia cardiffensis F0333</name>
    <dbReference type="NCBI Taxonomy" id="888050"/>
    <lineage>
        <taxon>Bacteria</taxon>
        <taxon>Bacillati</taxon>
        <taxon>Actinomycetota</taxon>
        <taxon>Actinomycetes</taxon>
        <taxon>Actinomycetales</taxon>
        <taxon>Actinomycetaceae</taxon>
        <taxon>Schaalia</taxon>
    </lineage>
</organism>
<dbReference type="EC" id="2.1.1.-" evidence="6"/>
<proteinExistence type="inferred from homology"/>
<dbReference type="PANTHER" id="PTHR31760:SF0">
    <property type="entry name" value="S-ADENOSYL-L-METHIONINE-DEPENDENT METHYLTRANSFERASES SUPERFAMILY PROTEIN"/>
    <property type="match status" value="1"/>
</dbReference>
<comment type="similarity">
    <text evidence="6">Belongs to the methyltransferase superfamily. RNA methyltransferase RsmG family.</text>
</comment>
<keyword evidence="9" id="KW-1185">Reference proteome</keyword>
<evidence type="ECO:0000256" key="6">
    <source>
        <dbReference type="HAMAP-Rule" id="MF_00074"/>
    </source>
</evidence>
<dbReference type="EMBL" id="AQHZ01000015">
    <property type="protein sequence ID" value="ENO18334.1"/>
    <property type="molecule type" value="Genomic_DNA"/>
</dbReference>
<feature type="binding site" evidence="6">
    <location>
        <position position="117"/>
    </location>
    <ligand>
        <name>S-adenosyl-L-methionine</name>
        <dbReference type="ChEBI" id="CHEBI:59789"/>
    </ligand>
</feature>
<gene>
    <name evidence="8" type="primary">gidB</name>
    <name evidence="6" type="synonym">rsmG</name>
    <name evidence="8" type="ORF">HMPREF9004_0903</name>
</gene>
<evidence type="ECO:0000256" key="5">
    <source>
        <dbReference type="ARBA" id="ARBA00022691"/>
    </source>
</evidence>
<sequence length="254" mass="27977">MNNLKGVDDPTLKGVGNPPSSKEQTQLEDPATLAVPDPLKRKVGDPFEPEQPTEAVKEFFGSAFADVEEYVHMLEEEGELRGLVGPREMPRLWSRHAVNAAAVLDFLPRKGQVLDIGSGAGLPGIVIAICRPDLDVHLAEPMQRRCEWLFDVVENLGLDNVTIHQARAEELRGKGQADVITARAVANMSKLIRMTTRLIAPGGSLMALKGRRAAIEIEEAAKELKSHHLRAEIHEVPSIMEDESTYVVVCKRQK</sequence>
<dbReference type="HOGENOM" id="CLU_065341_5_0_11"/>
<evidence type="ECO:0000256" key="1">
    <source>
        <dbReference type="ARBA" id="ARBA00022490"/>
    </source>
</evidence>
<dbReference type="Gene3D" id="3.40.50.150">
    <property type="entry name" value="Vaccinia Virus protein VP39"/>
    <property type="match status" value="1"/>
</dbReference>
<feature type="region of interest" description="Disordered" evidence="7">
    <location>
        <begin position="1"/>
        <end position="49"/>
    </location>
</feature>
<feature type="binding site" evidence="6">
    <location>
        <begin position="168"/>
        <end position="169"/>
    </location>
    <ligand>
        <name>S-adenosyl-L-methionine</name>
        <dbReference type="ChEBI" id="CHEBI:59789"/>
    </ligand>
</feature>
<evidence type="ECO:0000256" key="4">
    <source>
        <dbReference type="ARBA" id="ARBA00022679"/>
    </source>
</evidence>
<feature type="compositionally biased region" description="Basic and acidic residues" evidence="7">
    <location>
        <begin position="1"/>
        <end position="11"/>
    </location>
</feature>
<feature type="binding site" evidence="6">
    <location>
        <position position="183"/>
    </location>
    <ligand>
        <name>S-adenosyl-L-methionine</name>
        <dbReference type="ChEBI" id="CHEBI:59789"/>
    </ligand>
</feature>
<comment type="caution">
    <text evidence="8">The sequence shown here is derived from an EMBL/GenBank/DDBJ whole genome shotgun (WGS) entry which is preliminary data.</text>
</comment>
<dbReference type="Pfam" id="PF02527">
    <property type="entry name" value="GidB"/>
    <property type="match status" value="1"/>
</dbReference>
<dbReference type="OrthoDB" id="9808773at2"/>
<dbReference type="GO" id="GO:0070043">
    <property type="term" value="F:rRNA (guanine-N7-)-methyltransferase activity"/>
    <property type="evidence" value="ECO:0007669"/>
    <property type="project" value="UniProtKB-UniRule"/>
</dbReference>
<dbReference type="STRING" id="888050.HMPREF9004_0903"/>
<accession>N6WDP1</accession>
<comment type="caution">
    <text evidence="6">Lacks conserved residue(s) required for the propagation of feature annotation.</text>
</comment>
<dbReference type="InterPro" id="IPR029063">
    <property type="entry name" value="SAM-dependent_MTases_sf"/>
</dbReference>
<dbReference type="eggNOG" id="COG0357">
    <property type="taxonomic scope" value="Bacteria"/>
</dbReference>
<dbReference type="SUPFAM" id="SSF53335">
    <property type="entry name" value="S-adenosyl-L-methionine-dependent methyltransferases"/>
    <property type="match status" value="1"/>
</dbReference>
<keyword evidence="5 6" id="KW-0949">S-adenosyl-L-methionine</keyword>
<dbReference type="CDD" id="cd02440">
    <property type="entry name" value="AdoMet_MTases"/>
    <property type="match status" value="1"/>
</dbReference>
<evidence type="ECO:0000313" key="8">
    <source>
        <dbReference type="EMBL" id="ENO18334.1"/>
    </source>
</evidence>
<dbReference type="RefSeq" id="WP_005962741.1">
    <property type="nucleotide sequence ID" value="NZ_CP040505.1"/>
</dbReference>
<feature type="binding site" evidence="6">
    <location>
        <position position="122"/>
    </location>
    <ligand>
        <name>S-adenosyl-L-methionine</name>
        <dbReference type="ChEBI" id="CHEBI:59789"/>
    </ligand>
</feature>
<keyword evidence="4 6" id="KW-0808">Transferase</keyword>
<evidence type="ECO:0000313" key="9">
    <source>
        <dbReference type="Proteomes" id="UP000013015"/>
    </source>
</evidence>
<dbReference type="PATRIC" id="fig|888050.3.peg.853"/>
<dbReference type="AlphaFoldDB" id="N6WDP1"/>
<comment type="subcellular location">
    <subcellularLocation>
        <location evidence="6">Cytoplasm</location>
    </subcellularLocation>
</comment>
<dbReference type="GO" id="GO:0005829">
    <property type="term" value="C:cytosol"/>
    <property type="evidence" value="ECO:0007669"/>
    <property type="project" value="TreeGrafter"/>
</dbReference>
<comment type="function">
    <text evidence="6">Specifically methylates the N7 position of guanine in position 518 of 16S rRNA.</text>
</comment>
<evidence type="ECO:0000256" key="7">
    <source>
        <dbReference type="SAM" id="MobiDB-lite"/>
    </source>
</evidence>
<dbReference type="HAMAP" id="MF_00074">
    <property type="entry name" value="16SrRNA_methyltr_G"/>
    <property type="match status" value="1"/>
</dbReference>
<keyword evidence="3 6" id="KW-0489">Methyltransferase</keyword>
<dbReference type="PANTHER" id="PTHR31760">
    <property type="entry name" value="S-ADENOSYL-L-METHIONINE-DEPENDENT METHYLTRANSFERASES SUPERFAMILY PROTEIN"/>
    <property type="match status" value="1"/>
</dbReference>
<dbReference type="InterPro" id="IPR003682">
    <property type="entry name" value="rRNA_ssu_MeTfrase_G"/>
</dbReference>
<dbReference type="NCBIfam" id="TIGR00138">
    <property type="entry name" value="rsmG_gidB"/>
    <property type="match status" value="1"/>
</dbReference>
<evidence type="ECO:0000256" key="3">
    <source>
        <dbReference type="ARBA" id="ARBA00022603"/>
    </source>
</evidence>
<keyword evidence="2 6" id="KW-0698">rRNA processing</keyword>
<dbReference type="Proteomes" id="UP000013015">
    <property type="component" value="Unassembled WGS sequence"/>
</dbReference>